<evidence type="ECO:0000313" key="2">
    <source>
        <dbReference type="EMBL" id="TWU33259.1"/>
    </source>
</evidence>
<feature type="region of interest" description="Disordered" evidence="1">
    <location>
        <begin position="72"/>
        <end position="91"/>
    </location>
</feature>
<protein>
    <recommendedName>
        <fullName evidence="4">Pectate lyase superfamily protein</fullName>
    </recommendedName>
</protein>
<dbReference type="EMBL" id="SJPV01000010">
    <property type="protein sequence ID" value="TWU33259.1"/>
    <property type="molecule type" value="Genomic_DNA"/>
</dbReference>
<proteinExistence type="predicted"/>
<reference evidence="2 3" key="1">
    <citation type="submission" date="2019-02" db="EMBL/GenBank/DDBJ databases">
        <title>Deep-cultivation of Planctomycetes and their phenomic and genomic characterization uncovers novel biology.</title>
        <authorList>
            <person name="Wiegand S."/>
            <person name="Jogler M."/>
            <person name="Boedeker C."/>
            <person name="Pinto D."/>
            <person name="Vollmers J."/>
            <person name="Rivas-Marin E."/>
            <person name="Kohn T."/>
            <person name="Peeters S.H."/>
            <person name="Heuer A."/>
            <person name="Rast P."/>
            <person name="Oberbeckmann S."/>
            <person name="Bunk B."/>
            <person name="Jeske O."/>
            <person name="Meyerdierks A."/>
            <person name="Storesund J.E."/>
            <person name="Kallscheuer N."/>
            <person name="Luecker S."/>
            <person name="Lage O.M."/>
            <person name="Pohl T."/>
            <person name="Merkel B.J."/>
            <person name="Hornburger P."/>
            <person name="Mueller R.-W."/>
            <person name="Bruemmer F."/>
            <person name="Labrenz M."/>
            <person name="Spormann A.M."/>
            <person name="Op Den Camp H."/>
            <person name="Overmann J."/>
            <person name="Amann R."/>
            <person name="Jetten M.S.M."/>
            <person name="Mascher T."/>
            <person name="Medema M.H."/>
            <person name="Devos D.P."/>
            <person name="Kaster A.-K."/>
            <person name="Ovreas L."/>
            <person name="Rohde M."/>
            <person name="Galperin M.Y."/>
            <person name="Jogler C."/>
        </authorList>
    </citation>
    <scope>NUCLEOTIDE SEQUENCE [LARGE SCALE GENOMIC DNA]</scope>
    <source>
        <strain evidence="2 3">Poly41</strain>
    </source>
</reference>
<dbReference type="RefSeq" id="WP_146529554.1">
    <property type="nucleotide sequence ID" value="NZ_SJPV01000010.1"/>
</dbReference>
<name>A0A5C6DEA4_9BACT</name>
<dbReference type="Proteomes" id="UP000319143">
    <property type="component" value="Unassembled WGS sequence"/>
</dbReference>
<sequence length="112" mass="11815">MDRNGLTHIALIVLSLAWHTELSCAHEQMPISQSQGWADAAAFGFSPEAGGADNTLALQRAVDQGGTVVVSRPGTYPVAGTENESQPDDRRMLGYQNGGVVKMTLASTCKIA</sequence>
<dbReference type="OrthoDB" id="1397928at2"/>
<comment type="caution">
    <text evidence="2">The sequence shown here is derived from an EMBL/GenBank/DDBJ whole genome shotgun (WGS) entry which is preliminary data.</text>
</comment>
<evidence type="ECO:0008006" key="4">
    <source>
        <dbReference type="Google" id="ProtNLM"/>
    </source>
</evidence>
<evidence type="ECO:0000313" key="3">
    <source>
        <dbReference type="Proteomes" id="UP000319143"/>
    </source>
</evidence>
<accession>A0A5C6DEA4</accession>
<dbReference type="SUPFAM" id="SSF51126">
    <property type="entry name" value="Pectin lyase-like"/>
    <property type="match status" value="1"/>
</dbReference>
<dbReference type="InterPro" id="IPR011050">
    <property type="entry name" value="Pectin_lyase_fold/virulence"/>
</dbReference>
<keyword evidence="3" id="KW-1185">Reference proteome</keyword>
<organism evidence="2 3">
    <name type="scientific">Novipirellula artificiosorum</name>
    <dbReference type="NCBI Taxonomy" id="2528016"/>
    <lineage>
        <taxon>Bacteria</taxon>
        <taxon>Pseudomonadati</taxon>
        <taxon>Planctomycetota</taxon>
        <taxon>Planctomycetia</taxon>
        <taxon>Pirellulales</taxon>
        <taxon>Pirellulaceae</taxon>
        <taxon>Novipirellula</taxon>
    </lineage>
</organism>
<gene>
    <name evidence="2" type="ORF">Poly41_50110</name>
</gene>
<dbReference type="AlphaFoldDB" id="A0A5C6DEA4"/>
<evidence type="ECO:0000256" key="1">
    <source>
        <dbReference type="SAM" id="MobiDB-lite"/>
    </source>
</evidence>